<feature type="transmembrane region" description="Helical" evidence="1">
    <location>
        <begin position="15"/>
        <end position="34"/>
    </location>
</feature>
<organism evidence="3 4">
    <name type="scientific">Natrarchaeobaculum aegyptiacum</name>
    <dbReference type="NCBI Taxonomy" id="745377"/>
    <lineage>
        <taxon>Archaea</taxon>
        <taxon>Methanobacteriati</taxon>
        <taxon>Methanobacteriota</taxon>
        <taxon>Stenosarchaea group</taxon>
        <taxon>Halobacteria</taxon>
        <taxon>Halobacteriales</taxon>
        <taxon>Natrialbaceae</taxon>
        <taxon>Natrarchaeobaculum</taxon>
    </lineage>
</organism>
<name>A0A2Z2HZE1_9EURY</name>
<protein>
    <recommendedName>
        <fullName evidence="2">DUF8119 domain-containing protein</fullName>
    </recommendedName>
</protein>
<feature type="domain" description="DUF8119" evidence="2">
    <location>
        <begin position="10"/>
        <end position="62"/>
    </location>
</feature>
<sequence length="66" mass="7183">MTASAGGLVRAGSRVLADALILGLWVVFLTLLFLETNWPRWGFYGLLLGGVTIYVSVTTPWLGTRD</sequence>
<evidence type="ECO:0000313" key="3">
    <source>
        <dbReference type="EMBL" id="ARS91875.1"/>
    </source>
</evidence>
<evidence type="ECO:0000313" key="4">
    <source>
        <dbReference type="Proteomes" id="UP000250088"/>
    </source>
</evidence>
<keyword evidence="1" id="KW-1133">Transmembrane helix</keyword>
<dbReference type="KEGG" id="naj:B1756_14985"/>
<dbReference type="OrthoDB" id="202765at2157"/>
<evidence type="ECO:0000256" key="1">
    <source>
        <dbReference type="SAM" id="Phobius"/>
    </source>
</evidence>
<gene>
    <name evidence="3" type="ORF">B1756_14985</name>
</gene>
<proteinExistence type="predicted"/>
<dbReference type="Pfam" id="PF26436">
    <property type="entry name" value="DUF8119"/>
    <property type="match status" value="1"/>
</dbReference>
<dbReference type="Proteomes" id="UP000250088">
    <property type="component" value="Chromosome"/>
</dbReference>
<feature type="transmembrane region" description="Helical" evidence="1">
    <location>
        <begin position="41"/>
        <end position="63"/>
    </location>
</feature>
<dbReference type="InterPro" id="IPR058432">
    <property type="entry name" value="DUF8119"/>
</dbReference>
<reference evidence="4" key="1">
    <citation type="submission" date="2017-02" db="EMBL/GenBank/DDBJ databases">
        <title>Natronthermophilus aegyptiacus gen. nov.,sp. nov., an aerobic, extremely halophilic alkalithermophilic archaeon isolated from the athalassohaline Wadi An Natrun, Egypt.</title>
        <authorList>
            <person name="Zhao B."/>
        </authorList>
    </citation>
    <scope>NUCLEOTIDE SEQUENCE [LARGE SCALE GENOMIC DNA]</scope>
    <source>
        <strain evidence="4">JW/NM-HA 15</strain>
    </source>
</reference>
<accession>A0A2Z2HZE1</accession>
<keyword evidence="4" id="KW-1185">Reference proteome</keyword>
<dbReference type="EMBL" id="CP019893">
    <property type="protein sequence ID" value="ARS91875.1"/>
    <property type="molecule type" value="Genomic_DNA"/>
</dbReference>
<keyword evidence="1" id="KW-0472">Membrane</keyword>
<keyword evidence="1" id="KW-0812">Transmembrane</keyword>
<dbReference type="AlphaFoldDB" id="A0A2Z2HZE1"/>
<evidence type="ECO:0000259" key="2">
    <source>
        <dbReference type="Pfam" id="PF26436"/>
    </source>
</evidence>